<evidence type="ECO:0000313" key="5">
    <source>
        <dbReference type="Proteomes" id="UP000027222"/>
    </source>
</evidence>
<dbReference type="STRING" id="685588.A0A067SRL1"/>
<feature type="compositionally biased region" description="Polar residues" evidence="1">
    <location>
        <begin position="256"/>
        <end position="268"/>
    </location>
</feature>
<dbReference type="OrthoDB" id="2576311at2759"/>
<reference evidence="5" key="1">
    <citation type="journal article" date="2014" name="Proc. Natl. Acad. Sci. U.S.A.">
        <title>Extensive sampling of basidiomycete genomes demonstrates inadequacy of the white-rot/brown-rot paradigm for wood decay fungi.</title>
        <authorList>
            <person name="Riley R."/>
            <person name="Salamov A.A."/>
            <person name="Brown D.W."/>
            <person name="Nagy L.G."/>
            <person name="Floudas D."/>
            <person name="Held B.W."/>
            <person name="Levasseur A."/>
            <person name="Lombard V."/>
            <person name="Morin E."/>
            <person name="Otillar R."/>
            <person name="Lindquist E.A."/>
            <person name="Sun H."/>
            <person name="LaButti K.M."/>
            <person name="Schmutz J."/>
            <person name="Jabbour D."/>
            <person name="Luo H."/>
            <person name="Baker S.E."/>
            <person name="Pisabarro A.G."/>
            <person name="Walton J.D."/>
            <person name="Blanchette R.A."/>
            <person name="Henrissat B."/>
            <person name="Martin F."/>
            <person name="Cullen D."/>
            <person name="Hibbett D.S."/>
            <person name="Grigoriev I.V."/>
        </authorList>
    </citation>
    <scope>NUCLEOTIDE SEQUENCE [LARGE SCALE GENOMIC DNA]</scope>
    <source>
        <strain evidence="5">CBS 339.88</strain>
    </source>
</reference>
<dbReference type="AlphaFoldDB" id="A0A067SRL1"/>
<evidence type="ECO:0000313" key="4">
    <source>
        <dbReference type="EMBL" id="KDR73491.1"/>
    </source>
</evidence>
<evidence type="ECO:0000256" key="3">
    <source>
        <dbReference type="SAM" id="SignalP"/>
    </source>
</evidence>
<keyword evidence="2" id="KW-0472">Membrane</keyword>
<keyword evidence="5" id="KW-1185">Reference proteome</keyword>
<gene>
    <name evidence="4" type="ORF">GALMADRAFT_251199</name>
</gene>
<keyword evidence="3" id="KW-0732">Signal</keyword>
<proteinExistence type="predicted"/>
<name>A0A067SRL1_GALM3</name>
<dbReference type="HOGENOM" id="CLU_053888_2_0_1"/>
<accession>A0A067SRL1</accession>
<organism evidence="4 5">
    <name type="scientific">Galerina marginata (strain CBS 339.88)</name>
    <dbReference type="NCBI Taxonomy" id="685588"/>
    <lineage>
        <taxon>Eukaryota</taxon>
        <taxon>Fungi</taxon>
        <taxon>Dikarya</taxon>
        <taxon>Basidiomycota</taxon>
        <taxon>Agaricomycotina</taxon>
        <taxon>Agaricomycetes</taxon>
        <taxon>Agaricomycetidae</taxon>
        <taxon>Agaricales</taxon>
        <taxon>Agaricineae</taxon>
        <taxon>Strophariaceae</taxon>
        <taxon>Galerina</taxon>
    </lineage>
</organism>
<sequence>MLSVLAFVALGLFPTRGTAQATPKATCLAGFNWSFNTLNQSPCDVASSLAGVCIGADFTLAPLDPGFVYLGPQPANANSCRCSSVYYSLLSACAVCQDRNFIRWSAYKANCTVVYDQVFLQPIPSGVRVPHYAYLDIEAGDTFNATLAQAAGGVESTSVPSSTGGSLATPSSSSASPVGAKKKSNAGAIAGGVIGGLIALALIAGLVVWLLRRRRNQSPTSASYQPAMASQNPVSAAHTGSSYPATPAPRVYDPNDPSTFPSNMNEQPGYNPYATPPPDHQQQPYPAQMTPNYTGASQPSFPTQVTPNYTGTSQPSYPRPQYTGAPEL</sequence>
<feature type="compositionally biased region" description="Low complexity" evidence="1">
    <location>
        <begin position="160"/>
        <end position="179"/>
    </location>
</feature>
<feature type="chain" id="PRO_5001646071" evidence="3">
    <location>
        <begin position="20"/>
        <end position="328"/>
    </location>
</feature>
<feature type="compositionally biased region" description="Polar residues" evidence="1">
    <location>
        <begin position="280"/>
        <end position="316"/>
    </location>
</feature>
<protein>
    <submittedName>
        <fullName evidence="4">Uncharacterized protein</fullName>
    </submittedName>
</protein>
<evidence type="ECO:0000256" key="2">
    <source>
        <dbReference type="SAM" id="Phobius"/>
    </source>
</evidence>
<feature type="region of interest" description="Disordered" evidence="1">
    <location>
        <begin position="158"/>
        <end position="181"/>
    </location>
</feature>
<keyword evidence="2" id="KW-0812">Transmembrane</keyword>
<dbReference type="EMBL" id="KL142385">
    <property type="protein sequence ID" value="KDR73491.1"/>
    <property type="molecule type" value="Genomic_DNA"/>
</dbReference>
<dbReference type="Proteomes" id="UP000027222">
    <property type="component" value="Unassembled WGS sequence"/>
</dbReference>
<feature type="compositionally biased region" description="Polar residues" evidence="1">
    <location>
        <begin position="219"/>
        <end position="244"/>
    </location>
</feature>
<feature type="signal peptide" evidence="3">
    <location>
        <begin position="1"/>
        <end position="19"/>
    </location>
</feature>
<evidence type="ECO:0000256" key="1">
    <source>
        <dbReference type="SAM" id="MobiDB-lite"/>
    </source>
</evidence>
<dbReference type="Gene3D" id="1.20.5.510">
    <property type="entry name" value="Single helix bin"/>
    <property type="match status" value="1"/>
</dbReference>
<feature type="region of interest" description="Disordered" evidence="1">
    <location>
        <begin position="219"/>
        <end position="328"/>
    </location>
</feature>
<feature type="transmembrane region" description="Helical" evidence="2">
    <location>
        <begin position="186"/>
        <end position="211"/>
    </location>
</feature>
<keyword evidence="2" id="KW-1133">Transmembrane helix</keyword>